<evidence type="ECO:0000313" key="3">
    <source>
        <dbReference type="EMBL" id="PAU82910.1"/>
    </source>
</evidence>
<feature type="compositionally biased region" description="Acidic residues" evidence="1">
    <location>
        <begin position="296"/>
        <end position="307"/>
    </location>
</feature>
<evidence type="ECO:0000256" key="1">
    <source>
        <dbReference type="SAM" id="MobiDB-lite"/>
    </source>
</evidence>
<dbReference type="InterPro" id="IPR055539">
    <property type="entry name" value="DUF7115"/>
</dbReference>
<evidence type="ECO:0000313" key="4">
    <source>
        <dbReference type="Proteomes" id="UP000218083"/>
    </source>
</evidence>
<accession>A0A2A2FDJ4</accession>
<name>A0A2A2FDJ4_9EURY</name>
<dbReference type="Pfam" id="PF23428">
    <property type="entry name" value="DUF7115"/>
    <property type="match status" value="1"/>
</dbReference>
<dbReference type="OrthoDB" id="307384at2157"/>
<feature type="compositionally biased region" description="Low complexity" evidence="1">
    <location>
        <begin position="368"/>
        <end position="407"/>
    </location>
</feature>
<feature type="domain" description="DUF7115" evidence="2">
    <location>
        <begin position="1"/>
        <end position="108"/>
    </location>
</feature>
<organism evidence="3 4">
    <name type="scientific">Halorubrum salipaludis</name>
    <dbReference type="NCBI Taxonomy" id="2032630"/>
    <lineage>
        <taxon>Archaea</taxon>
        <taxon>Methanobacteriati</taxon>
        <taxon>Methanobacteriota</taxon>
        <taxon>Stenosarchaea group</taxon>
        <taxon>Halobacteria</taxon>
        <taxon>Halobacteriales</taxon>
        <taxon>Haloferacaceae</taxon>
        <taxon>Halorubrum</taxon>
    </lineage>
</organism>
<proteinExistence type="predicted"/>
<feature type="region of interest" description="Disordered" evidence="1">
    <location>
        <begin position="216"/>
        <end position="421"/>
    </location>
</feature>
<reference evidence="3 4" key="1">
    <citation type="submission" date="2017-08" db="EMBL/GenBank/DDBJ databases">
        <title>The strain WRN001 was isolated from Binhai saline alkaline soil, Tianjin, China.</title>
        <authorList>
            <person name="Liu D."/>
            <person name="Zhang G."/>
        </authorList>
    </citation>
    <scope>NUCLEOTIDE SEQUENCE [LARGE SCALE GENOMIC DNA]</scope>
    <source>
        <strain evidence="3 4">WN019</strain>
    </source>
</reference>
<dbReference type="RefSeq" id="WP_095637522.1">
    <property type="nucleotide sequence ID" value="NZ_NSKC01000008.1"/>
</dbReference>
<protein>
    <recommendedName>
        <fullName evidence="2">DUF7115 domain-containing protein</fullName>
    </recommendedName>
</protein>
<gene>
    <name evidence="3" type="ORF">CK500_12320</name>
</gene>
<keyword evidence="4" id="KW-1185">Reference proteome</keyword>
<sequence length="459" mass="47469">MSLPELLAGTVGDEEVVAEVPLGGDDRLAVTPTRTLVYRGDGLLSDESVAEYSHDVERIAVSTGRRKAKLTLGYGLDGDETISVPAKRVDDVLHPILAGVLSATGVTDPGESVVRTFRFSELTLVVTSERLVKHVGSAVWDEEFEEFAYADLTDLDFEEGTVATAVVLTHAGRSERFKAPNESARAVRETLVDAVCSYHGVDSLEEFRVTVADDEDGAAADPAGNAGGTTDFGEGPDPLSASPVADAEEEADGDSQPRESAPDAGSVSGTEPDAGTASGAETASGGRGDSRSVVEDPAEAPDAESIEDSTAGHGTDADSVGGDPLGDDPVADDPLGDDLVADDPLDEDPIAESATESVVDADPAAGSETDFAGDAAGEATAEEIAATDAAERANAGEATETTEPADAFDGSPFESAGVEGEDLATEVAELRHTVEQQAERLDRQSALIEQLIEELRRGR</sequence>
<comment type="caution">
    <text evidence="3">The sequence shown here is derived from an EMBL/GenBank/DDBJ whole genome shotgun (WGS) entry which is preliminary data.</text>
</comment>
<dbReference type="Proteomes" id="UP000218083">
    <property type="component" value="Unassembled WGS sequence"/>
</dbReference>
<feature type="compositionally biased region" description="Acidic residues" evidence="1">
    <location>
        <begin position="325"/>
        <end position="350"/>
    </location>
</feature>
<dbReference type="AlphaFoldDB" id="A0A2A2FDJ4"/>
<dbReference type="EMBL" id="NSKC01000008">
    <property type="protein sequence ID" value="PAU82910.1"/>
    <property type="molecule type" value="Genomic_DNA"/>
</dbReference>
<evidence type="ECO:0000259" key="2">
    <source>
        <dbReference type="Pfam" id="PF23428"/>
    </source>
</evidence>
<feature type="compositionally biased region" description="Low complexity" evidence="1">
    <location>
        <begin position="274"/>
        <end position="284"/>
    </location>
</feature>